<feature type="region of interest" description="Disordered" evidence="1">
    <location>
        <begin position="1"/>
        <end position="27"/>
    </location>
</feature>
<dbReference type="EMBL" id="CP092865">
    <property type="protein sequence ID" value="UYV65006.1"/>
    <property type="molecule type" value="Genomic_DNA"/>
</dbReference>
<dbReference type="PANTHER" id="PTHR46060">
    <property type="entry name" value="MARINER MOS1 TRANSPOSASE-LIKE PROTEIN"/>
    <property type="match status" value="1"/>
</dbReference>
<feature type="compositionally biased region" description="Basic and acidic residues" evidence="1">
    <location>
        <begin position="42"/>
        <end position="62"/>
    </location>
</feature>
<dbReference type="PANTHER" id="PTHR46060:SF1">
    <property type="entry name" value="MARINER MOS1 TRANSPOSASE-LIKE PROTEIN"/>
    <property type="match status" value="1"/>
</dbReference>
<gene>
    <name evidence="3" type="ORF">LAZ67_3002786</name>
</gene>
<organism evidence="3 4">
    <name type="scientific">Cordylochernes scorpioides</name>
    <dbReference type="NCBI Taxonomy" id="51811"/>
    <lineage>
        <taxon>Eukaryota</taxon>
        <taxon>Metazoa</taxon>
        <taxon>Ecdysozoa</taxon>
        <taxon>Arthropoda</taxon>
        <taxon>Chelicerata</taxon>
        <taxon>Arachnida</taxon>
        <taxon>Pseudoscorpiones</taxon>
        <taxon>Cheliferoidea</taxon>
        <taxon>Chernetidae</taxon>
        <taxon>Cordylochernes</taxon>
    </lineage>
</organism>
<dbReference type="InterPro" id="IPR052709">
    <property type="entry name" value="Transposase-MT_Hybrid"/>
</dbReference>
<reference evidence="3 4" key="1">
    <citation type="submission" date="2022-01" db="EMBL/GenBank/DDBJ databases">
        <title>A chromosomal length assembly of Cordylochernes scorpioides.</title>
        <authorList>
            <person name="Zeh D."/>
            <person name="Zeh J."/>
        </authorList>
    </citation>
    <scope>NUCLEOTIDE SEQUENCE [LARGE SCALE GENOMIC DNA]</scope>
    <source>
        <strain evidence="3">IN4F17</strain>
        <tissue evidence="3">Whole Body</tissue>
    </source>
</reference>
<feature type="transmembrane region" description="Helical" evidence="2">
    <location>
        <begin position="309"/>
        <end position="330"/>
    </location>
</feature>
<evidence type="ECO:0000313" key="3">
    <source>
        <dbReference type="EMBL" id="UYV65006.1"/>
    </source>
</evidence>
<accession>A0ABY6K808</accession>
<evidence type="ECO:0000313" key="4">
    <source>
        <dbReference type="Proteomes" id="UP001235939"/>
    </source>
</evidence>
<feature type="compositionally biased region" description="Polar residues" evidence="1">
    <location>
        <begin position="10"/>
        <end position="23"/>
    </location>
</feature>
<sequence>MGPAFALGKSQPTTDGGSPSFPGNASKRWRSTVSRIVTGDESWVHHSTPETKRQSMVWKKPEKSAPKKAKVTISAGKVMAIVFWDCKGVLLVYYLPPNTTVNAARFCEVLTKLRAAVKRKRPGLLSRKVLLVHDNARPHAARTTQTLLENFKWKIFTHTPYSPDLAPSEFDLFPALKLHLGGKHFANDGEVQAEANHWLRKQDTAWSNSGIKKLLQRFAYIFGFAFIAFYGVYGILNIVHVVQAIIIMKSVTSAEHSFRCCPSLTDAYEETLTHPDIEETIAEFECSPRPLLDAECGQLGLLLHQLGPFLLLLLLEECWWIFSEFFIMVLSDDCGILCFWATSVFFFFSTSISLRICSLTDRDSEFLVCFRSPAMVRKYRKYRYVAFVRVDMHTGQSRDEALVTRLVINKTNKT</sequence>
<dbReference type="Pfam" id="PF01359">
    <property type="entry name" value="Transposase_1"/>
    <property type="match status" value="1"/>
</dbReference>
<feature type="region of interest" description="Disordered" evidence="1">
    <location>
        <begin position="41"/>
        <end position="62"/>
    </location>
</feature>
<feature type="transmembrane region" description="Helical" evidence="2">
    <location>
        <begin position="218"/>
        <end position="248"/>
    </location>
</feature>
<evidence type="ECO:0000256" key="2">
    <source>
        <dbReference type="SAM" id="Phobius"/>
    </source>
</evidence>
<keyword evidence="4" id="KW-1185">Reference proteome</keyword>
<keyword evidence="2" id="KW-1133">Transmembrane helix</keyword>
<dbReference type="InterPro" id="IPR036397">
    <property type="entry name" value="RNaseH_sf"/>
</dbReference>
<keyword evidence="2" id="KW-0472">Membrane</keyword>
<evidence type="ECO:0008006" key="5">
    <source>
        <dbReference type="Google" id="ProtNLM"/>
    </source>
</evidence>
<keyword evidence="2" id="KW-0812">Transmembrane</keyword>
<feature type="transmembrane region" description="Helical" evidence="2">
    <location>
        <begin position="337"/>
        <end position="356"/>
    </location>
</feature>
<proteinExistence type="predicted"/>
<dbReference type="Gene3D" id="3.30.420.10">
    <property type="entry name" value="Ribonuclease H-like superfamily/Ribonuclease H"/>
    <property type="match status" value="1"/>
</dbReference>
<dbReference type="InterPro" id="IPR001888">
    <property type="entry name" value="Transposase_1"/>
</dbReference>
<name>A0ABY6K808_9ARAC</name>
<dbReference type="Proteomes" id="UP001235939">
    <property type="component" value="Chromosome 03"/>
</dbReference>
<evidence type="ECO:0000256" key="1">
    <source>
        <dbReference type="SAM" id="MobiDB-lite"/>
    </source>
</evidence>
<protein>
    <recommendedName>
        <fullName evidence="5">Transposase</fullName>
    </recommendedName>
</protein>